<feature type="transmembrane region" description="Helical" evidence="2">
    <location>
        <begin position="20"/>
        <end position="42"/>
    </location>
</feature>
<feature type="region of interest" description="Disordered" evidence="1">
    <location>
        <begin position="260"/>
        <end position="280"/>
    </location>
</feature>
<evidence type="ECO:0000256" key="1">
    <source>
        <dbReference type="SAM" id="MobiDB-lite"/>
    </source>
</evidence>
<keyword evidence="5" id="KW-1185">Reference proteome</keyword>
<comment type="caution">
    <text evidence="4">The sequence shown here is derived from an EMBL/GenBank/DDBJ whole genome shotgun (WGS) entry which is preliminary data.</text>
</comment>
<dbReference type="AlphaFoldDB" id="A0A9P3UZX3"/>
<feature type="transmembrane region" description="Helical" evidence="2">
    <location>
        <begin position="164"/>
        <end position="184"/>
    </location>
</feature>
<evidence type="ECO:0000313" key="4">
    <source>
        <dbReference type="EMBL" id="GLD30992.1"/>
    </source>
</evidence>
<feature type="transmembrane region" description="Helical" evidence="2">
    <location>
        <begin position="54"/>
        <end position="77"/>
    </location>
</feature>
<evidence type="ECO:0000313" key="5">
    <source>
        <dbReference type="Proteomes" id="UP001064782"/>
    </source>
</evidence>
<reference evidence="4" key="1">
    <citation type="submission" date="2022-08" db="EMBL/GenBank/DDBJ databases">
        <title>Mycobacterium kiyosense sp. nov., scotochromogenic slow-glowing species isolated from respiratory specimens.</title>
        <authorList>
            <person name="Fukano H."/>
            <person name="Kazumi Y."/>
            <person name="Sakagami N."/>
            <person name="Ato M."/>
            <person name="Mitarai S."/>
            <person name="Hoshino Y."/>
        </authorList>
    </citation>
    <scope>NUCLEOTIDE SEQUENCE</scope>
    <source>
        <strain evidence="4">1413</strain>
        <strain evidence="3">SRL2020-028</strain>
    </source>
</reference>
<dbReference type="Proteomes" id="UP001165663">
    <property type="component" value="Unassembled WGS sequence"/>
</dbReference>
<organism evidence="4 5">
    <name type="scientific">Mycobacterium kiyosense</name>
    <dbReference type="NCBI Taxonomy" id="2871094"/>
    <lineage>
        <taxon>Bacteria</taxon>
        <taxon>Bacillati</taxon>
        <taxon>Actinomycetota</taxon>
        <taxon>Actinomycetes</taxon>
        <taxon>Mycobacteriales</taxon>
        <taxon>Mycobacteriaceae</taxon>
        <taxon>Mycobacterium</taxon>
    </lineage>
</organism>
<dbReference type="EMBL" id="BRZI01000019">
    <property type="protein sequence ID" value="GLD30992.1"/>
    <property type="molecule type" value="Genomic_DNA"/>
</dbReference>
<sequence>MFPRGSIPVTSFGDDRAVNATAEMVAIVATSVLAVVVIGLVIKLCMRERITWPLFVLVGGTVTAFQEPLFDHLYGLWFYTAGQTTAFQTYGVHVPVWLPIIYISYYGGLTIFFTRLFSRGIPQKNIVKFFLMSVALAATAEIFYINICNLYGYQDHQAFVVWTYPVWVAFVNGVPPFLAAIALARLVPIARGWAQLGLMFVVPIAFAADSFGTGFIYLSIRHGAWENGPNMGLVHVAALLTAALTFATVLTAAKMADLKTPRPINPPRPSVADQPNHVHA</sequence>
<dbReference type="RefSeq" id="WP_236976884.1">
    <property type="nucleotide sequence ID" value="NZ_BRXG01000017.1"/>
</dbReference>
<feature type="transmembrane region" description="Helical" evidence="2">
    <location>
        <begin position="97"/>
        <end position="117"/>
    </location>
</feature>
<keyword evidence="2" id="KW-1133">Transmembrane helix</keyword>
<accession>A0A9P3UZX3</accession>
<evidence type="ECO:0000313" key="3">
    <source>
        <dbReference type="EMBL" id="GLB82695.1"/>
    </source>
</evidence>
<protein>
    <submittedName>
        <fullName evidence="4">Uncharacterized protein</fullName>
    </submittedName>
</protein>
<dbReference type="Proteomes" id="UP001064782">
    <property type="component" value="Unassembled WGS sequence"/>
</dbReference>
<feature type="transmembrane region" description="Helical" evidence="2">
    <location>
        <begin position="232"/>
        <end position="253"/>
    </location>
</feature>
<dbReference type="EMBL" id="BRXE01000015">
    <property type="protein sequence ID" value="GLB82695.1"/>
    <property type="molecule type" value="Genomic_DNA"/>
</dbReference>
<feature type="transmembrane region" description="Helical" evidence="2">
    <location>
        <begin position="129"/>
        <end position="152"/>
    </location>
</feature>
<keyword evidence="2" id="KW-0472">Membrane</keyword>
<feature type="transmembrane region" description="Helical" evidence="2">
    <location>
        <begin position="196"/>
        <end position="220"/>
    </location>
</feature>
<keyword evidence="2" id="KW-0812">Transmembrane</keyword>
<proteinExistence type="predicted"/>
<gene>
    <name evidence="4" type="ORF">Mkiyose1413_28750</name>
    <name evidence="3" type="ORF">SRL2020028_19510</name>
</gene>
<name>A0A9P3UZX3_9MYCO</name>
<evidence type="ECO:0000256" key="2">
    <source>
        <dbReference type="SAM" id="Phobius"/>
    </source>
</evidence>